<proteinExistence type="predicted"/>
<name>A0A0F9LLN0_9ZZZZ</name>
<dbReference type="EMBL" id="LAZR01010758">
    <property type="protein sequence ID" value="KKM65240.1"/>
    <property type="molecule type" value="Genomic_DNA"/>
</dbReference>
<evidence type="ECO:0000313" key="1">
    <source>
        <dbReference type="EMBL" id="KKM65240.1"/>
    </source>
</evidence>
<comment type="caution">
    <text evidence="1">The sequence shown here is derived from an EMBL/GenBank/DDBJ whole genome shotgun (WGS) entry which is preliminary data.</text>
</comment>
<sequence length="70" mass="8155">MTFSLTFSLGDDGTMDTIIVCNDCKNKERYNFDEDHSDCNHIANGDCDCYDRFVDWALEDAYNNHECNWS</sequence>
<organism evidence="1">
    <name type="scientific">marine sediment metagenome</name>
    <dbReference type="NCBI Taxonomy" id="412755"/>
    <lineage>
        <taxon>unclassified sequences</taxon>
        <taxon>metagenomes</taxon>
        <taxon>ecological metagenomes</taxon>
    </lineage>
</organism>
<reference evidence="1" key="1">
    <citation type="journal article" date="2015" name="Nature">
        <title>Complex archaea that bridge the gap between prokaryotes and eukaryotes.</title>
        <authorList>
            <person name="Spang A."/>
            <person name="Saw J.H."/>
            <person name="Jorgensen S.L."/>
            <person name="Zaremba-Niedzwiedzka K."/>
            <person name="Martijn J."/>
            <person name="Lind A.E."/>
            <person name="van Eijk R."/>
            <person name="Schleper C."/>
            <person name="Guy L."/>
            <person name="Ettema T.J."/>
        </authorList>
    </citation>
    <scope>NUCLEOTIDE SEQUENCE</scope>
</reference>
<gene>
    <name evidence="1" type="ORF">LCGC14_1493260</name>
</gene>
<dbReference type="AlphaFoldDB" id="A0A0F9LLN0"/>
<accession>A0A0F9LLN0</accession>
<protein>
    <submittedName>
        <fullName evidence="1">Uncharacterized protein</fullName>
    </submittedName>
</protein>